<dbReference type="Proteomes" id="UP000016843">
    <property type="component" value="Unassembled WGS sequence"/>
</dbReference>
<evidence type="ECO:0000313" key="1">
    <source>
        <dbReference type="EMBL" id="ERM81441.1"/>
    </source>
</evidence>
<dbReference type="AlphaFoldDB" id="U5BXU3"/>
<keyword evidence="2" id="KW-1185">Reference proteome</keyword>
<reference evidence="1 2" key="1">
    <citation type="journal article" date="2013" name="Genome Announc.">
        <title>Draft Genome Sequence of the Psychrophilic and Alkaliphilic Rhodonellum psychrophilum Strain GCM71T.</title>
        <authorList>
            <person name="Hauptmann A.L."/>
            <person name="Glaring M.A."/>
            <person name="Hallin P.F."/>
            <person name="Prieme A."/>
            <person name="Stougaard P."/>
        </authorList>
    </citation>
    <scope>NUCLEOTIDE SEQUENCE [LARGE SCALE GENOMIC DNA]</scope>
    <source>
        <strain evidence="1 2">GCM71</strain>
    </source>
</reference>
<protein>
    <submittedName>
        <fullName evidence="1">Uncharacterized protein</fullName>
    </submittedName>
</protein>
<dbReference type="EMBL" id="AWXR01000050">
    <property type="protein sequence ID" value="ERM81441.1"/>
    <property type="molecule type" value="Genomic_DNA"/>
</dbReference>
<evidence type="ECO:0000313" key="2">
    <source>
        <dbReference type="Proteomes" id="UP000016843"/>
    </source>
</evidence>
<comment type="caution">
    <text evidence="1">The sequence shown here is derived from an EMBL/GenBank/DDBJ whole genome shotgun (WGS) entry which is preliminary data.</text>
</comment>
<accession>U5BXU3</accession>
<sequence length="33" mass="3903">MDLNLGAKFSFWKFLRDKDFLVPQKTIIAVRGF</sequence>
<name>U5BXU3_9BACT</name>
<gene>
    <name evidence="1" type="ORF">P872_09835</name>
</gene>
<organism evidence="1 2">
    <name type="scientific">Rhodonellum psychrophilum GCM71 = DSM 17998</name>
    <dbReference type="NCBI Taxonomy" id="1123057"/>
    <lineage>
        <taxon>Bacteria</taxon>
        <taxon>Pseudomonadati</taxon>
        <taxon>Bacteroidota</taxon>
        <taxon>Cytophagia</taxon>
        <taxon>Cytophagales</taxon>
        <taxon>Cytophagaceae</taxon>
        <taxon>Rhodonellum</taxon>
    </lineage>
</organism>
<proteinExistence type="predicted"/>